<dbReference type="RefSeq" id="WP_301630362.1">
    <property type="nucleotide sequence ID" value="NZ_BORS01000019.1"/>
</dbReference>
<name>A0A920CPR5_9BACL</name>
<comment type="caution">
    <text evidence="2">The sequence shown here is derived from an EMBL/GenBank/DDBJ whole genome shotgun (WGS) entry which is preliminary data.</text>
</comment>
<keyword evidence="1" id="KW-0812">Transmembrane</keyword>
<dbReference type="EMBL" id="BORS01000019">
    <property type="protein sequence ID" value="GIO44517.1"/>
    <property type="molecule type" value="Genomic_DNA"/>
</dbReference>
<feature type="transmembrane region" description="Helical" evidence="1">
    <location>
        <begin position="46"/>
        <end position="66"/>
    </location>
</feature>
<evidence type="ECO:0000256" key="1">
    <source>
        <dbReference type="SAM" id="Phobius"/>
    </source>
</evidence>
<keyword evidence="1" id="KW-1133">Transmembrane helix</keyword>
<evidence type="ECO:0000313" key="3">
    <source>
        <dbReference type="Proteomes" id="UP000678895"/>
    </source>
</evidence>
<keyword evidence="1" id="KW-0472">Membrane</keyword>
<dbReference type="AlphaFoldDB" id="A0A920CPR5"/>
<dbReference type="Proteomes" id="UP000678895">
    <property type="component" value="Unassembled WGS sequence"/>
</dbReference>
<protein>
    <submittedName>
        <fullName evidence="2">Uncharacterized protein</fullName>
    </submittedName>
</protein>
<evidence type="ECO:0000313" key="2">
    <source>
        <dbReference type="EMBL" id="GIO44517.1"/>
    </source>
</evidence>
<organism evidence="2 3">
    <name type="scientific">Paenibacillus apis</name>
    <dbReference type="NCBI Taxonomy" id="1792174"/>
    <lineage>
        <taxon>Bacteria</taxon>
        <taxon>Bacillati</taxon>
        <taxon>Bacillota</taxon>
        <taxon>Bacilli</taxon>
        <taxon>Bacillales</taxon>
        <taxon>Paenibacillaceae</taxon>
        <taxon>Paenibacillus</taxon>
    </lineage>
</organism>
<sequence length="78" mass="9063">MVDAWQTCPSCKSKNVITRGKIFYFLLFFGLGGVLLWIGLMIYWPLLIAGFIVIVISMFSFMMPRVNRCRDCGHKWKP</sequence>
<gene>
    <name evidence="2" type="ORF">J41TS4_42750</name>
</gene>
<feature type="transmembrane region" description="Helical" evidence="1">
    <location>
        <begin position="22"/>
        <end position="40"/>
    </location>
</feature>
<reference evidence="2" key="1">
    <citation type="submission" date="2021-03" db="EMBL/GenBank/DDBJ databases">
        <title>Antimicrobial resistance genes in bacteria isolated from Japanese honey, and their potential for conferring macrolide and lincosamide resistance in the American foulbrood pathogen Paenibacillus larvae.</title>
        <authorList>
            <person name="Okamoto M."/>
            <person name="Kumagai M."/>
            <person name="Kanamori H."/>
            <person name="Takamatsu D."/>
        </authorList>
    </citation>
    <scope>NUCLEOTIDE SEQUENCE</scope>
    <source>
        <strain evidence="2">J41TS4</strain>
    </source>
</reference>
<proteinExistence type="predicted"/>
<accession>A0A920CPR5</accession>
<keyword evidence="3" id="KW-1185">Reference proteome</keyword>